<accession>A0AAE1R8I4</accession>
<dbReference type="AlphaFoldDB" id="A0AAE1R8I4"/>
<reference evidence="2" key="1">
    <citation type="submission" date="2023-12" db="EMBL/GenBank/DDBJ databases">
        <title>Genome assembly of Anisodus tanguticus.</title>
        <authorList>
            <person name="Wang Y.-J."/>
        </authorList>
    </citation>
    <scope>NUCLEOTIDE SEQUENCE</scope>
    <source>
        <strain evidence="2">KB-2021</strain>
        <tissue evidence="2">Leaf</tissue>
    </source>
</reference>
<dbReference type="Pfam" id="PF02519">
    <property type="entry name" value="Auxin_inducible"/>
    <property type="match status" value="1"/>
</dbReference>
<dbReference type="EMBL" id="JAVYJV010000019">
    <property type="protein sequence ID" value="KAK4345737.1"/>
    <property type="molecule type" value="Genomic_DNA"/>
</dbReference>
<comment type="similarity">
    <text evidence="1">Belongs to the ARG7 family.</text>
</comment>
<evidence type="ECO:0000313" key="2">
    <source>
        <dbReference type="EMBL" id="KAK4345737.1"/>
    </source>
</evidence>
<name>A0AAE1R8I4_9SOLA</name>
<dbReference type="PANTHER" id="PTHR31374">
    <property type="entry name" value="AUXIN-INDUCED PROTEIN-LIKE-RELATED"/>
    <property type="match status" value="1"/>
</dbReference>
<evidence type="ECO:0000256" key="1">
    <source>
        <dbReference type="ARBA" id="ARBA00006974"/>
    </source>
</evidence>
<comment type="caution">
    <text evidence="2">The sequence shown here is derived from an EMBL/GenBank/DDBJ whole genome shotgun (WGS) entry which is preliminary data.</text>
</comment>
<protein>
    <submittedName>
        <fullName evidence="2">Uncharacterized protein</fullName>
    </submittedName>
</protein>
<dbReference type="InterPro" id="IPR003676">
    <property type="entry name" value="SAUR_fam"/>
</dbReference>
<evidence type="ECO:0000313" key="3">
    <source>
        <dbReference type="Proteomes" id="UP001291623"/>
    </source>
</evidence>
<keyword evidence="3" id="KW-1185">Reference proteome</keyword>
<proteinExistence type="inferred from homology"/>
<dbReference type="Proteomes" id="UP001291623">
    <property type="component" value="Unassembled WGS sequence"/>
</dbReference>
<dbReference type="GO" id="GO:0009733">
    <property type="term" value="P:response to auxin"/>
    <property type="evidence" value="ECO:0007669"/>
    <property type="project" value="InterPro"/>
</dbReference>
<dbReference type="PANTHER" id="PTHR31374:SF275">
    <property type="entry name" value="AUXIN-INDUCED PROTEIN 6B-LIKE"/>
    <property type="match status" value="1"/>
</dbReference>
<sequence length="164" mass="18584">MSPKPSTMEKQGLALFSAHFRRTRMNKKSQKIKVIYGDYFARVKKIMKHFEKMFLHNISSWKKRNAQFTTSTKKGHFSVLALGVNAEPRKFSLALDYLSHPTFIKLLEKAEREFGYYQQGVIAIPCEAGVGIAESLVGVNKPELLLRDFTPVIDVAGFLSDGQV</sequence>
<gene>
    <name evidence="2" type="ORF">RND71_035913</name>
</gene>
<organism evidence="2 3">
    <name type="scientific">Anisodus tanguticus</name>
    <dbReference type="NCBI Taxonomy" id="243964"/>
    <lineage>
        <taxon>Eukaryota</taxon>
        <taxon>Viridiplantae</taxon>
        <taxon>Streptophyta</taxon>
        <taxon>Embryophyta</taxon>
        <taxon>Tracheophyta</taxon>
        <taxon>Spermatophyta</taxon>
        <taxon>Magnoliopsida</taxon>
        <taxon>eudicotyledons</taxon>
        <taxon>Gunneridae</taxon>
        <taxon>Pentapetalae</taxon>
        <taxon>asterids</taxon>
        <taxon>lamiids</taxon>
        <taxon>Solanales</taxon>
        <taxon>Solanaceae</taxon>
        <taxon>Solanoideae</taxon>
        <taxon>Hyoscyameae</taxon>
        <taxon>Anisodus</taxon>
    </lineage>
</organism>